<reference evidence="3" key="1">
    <citation type="submission" date="2017-02" db="EMBL/GenBank/DDBJ databases">
        <authorList>
            <person name="Dridi B."/>
        </authorList>
    </citation>
    <scope>NUCLEOTIDE SEQUENCE [LARGE SCALE GENOMIC DNA]</scope>
    <source>
        <strain evidence="3">B Co 03.10</strain>
    </source>
</reference>
<organism evidence="2 3">
    <name type="scientific">Brevibacterium yomogidense</name>
    <dbReference type="NCBI Taxonomy" id="946573"/>
    <lineage>
        <taxon>Bacteria</taxon>
        <taxon>Bacillati</taxon>
        <taxon>Actinomycetota</taxon>
        <taxon>Actinomycetes</taxon>
        <taxon>Micrococcales</taxon>
        <taxon>Brevibacteriaceae</taxon>
        <taxon>Brevibacterium</taxon>
    </lineage>
</organism>
<sequence>MDVMDAMDVMDVMDVMDAIAHREPIPLSPNTQRGGIKVIQRGPGRSSNAVAARAAL</sequence>
<evidence type="ECO:0000256" key="1">
    <source>
        <dbReference type="SAM" id="MobiDB-lite"/>
    </source>
</evidence>
<evidence type="ECO:0000313" key="3">
    <source>
        <dbReference type="Proteomes" id="UP000196581"/>
    </source>
</evidence>
<protein>
    <submittedName>
        <fullName evidence="2">Uncharacterized protein</fullName>
    </submittedName>
</protein>
<dbReference type="Proteomes" id="UP000196581">
    <property type="component" value="Unassembled WGS sequence"/>
</dbReference>
<dbReference type="AlphaFoldDB" id="A0A1X6WU50"/>
<feature type="region of interest" description="Disordered" evidence="1">
    <location>
        <begin position="25"/>
        <end position="56"/>
    </location>
</feature>
<keyword evidence="3" id="KW-1185">Reference proteome</keyword>
<proteinExistence type="predicted"/>
<gene>
    <name evidence="2" type="ORF">FM105_00470</name>
</gene>
<dbReference type="EMBL" id="FWFF01000001">
    <property type="protein sequence ID" value="SLM88520.1"/>
    <property type="molecule type" value="Genomic_DNA"/>
</dbReference>
<accession>A0A1X6WU50</accession>
<name>A0A1X6WU50_9MICO</name>
<evidence type="ECO:0000313" key="2">
    <source>
        <dbReference type="EMBL" id="SLM88520.1"/>
    </source>
</evidence>